<comment type="caution">
    <text evidence="3">The sequence shown here is derived from an EMBL/GenBank/DDBJ whole genome shotgun (WGS) entry which is preliminary data.</text>
</comment>
<dbReference type="GO" id="GO:0016791">
    <property type="term" value="F:phosphatase activity"/>
    <property type="evidence" value="ECO:0007669"/>
    <property type="project" value="TreeGrafter"/>
</dbReference>
<dbReference type="AlphaFoldDB" id="A0A261VT85"/>
<dbReference type="Proteomes" id="UP000215633">
    <property type="component" value="Unassembled WGS sequence"/>
</dbReference>
<dbReference type="PANTHER" id="PTHR48100:SF44">
    <property type="entry name" value="PHOSPHATASE C1620.13-RELATED"/>
    <property type="match status" value="1"/>
</dbReference>
<dbReference type="Gene3D" id="3.40.50.1240">
    <property type="entry name" value="Phosphoglycerate mutase-like"/>
    <property type="match status" value="1"/>
</dbReference>
<reference evidence="4" key="1">
    <citation type="submission" date="2017-05" db="EMBL/GenBank/DDBJ databases">
        <title>Complete and WGS of Bordetella genogroups.</title>
        <authorList>
            <person name="Spilker T."/>
            <person name="Lipuma J."/>
        </authorList>
    </citation>
    <scope>NUCLEOTIDE SEQUENCE [LARGE SCALE GENOMIC DNA]</scope>
    <source>
        <strain evidence="4">AU8256</strain>
    </source>
</reference>
<evidence type="ECO:0000256" key="2">
    <source>
        <dbReference type="PIRSR" id="PIRSR613078-2"/>
    </source>
</evidence>
<dbReference type="InterPro" id="IPR029033">
    <property type="entry name" value="His_PPase_superfam"/>
</dbReference>
<dbReference type="InterPro" id="IPR013078">
    <property type="entry name" value="His_Pase_superF_clade-1"/>
</dbReference>
<dbReference type="RefSeq" id="WP_094807235.1">
    <property type="nucleotide sequence ID" value="NZ_NEVT01000006.1"/>
</dbReference>
<evidence type="ECO:0000256" key="1">
    <source>
        <dbReference type="PIRSR" id="PIRSR613078-1"/>
    </source>
</evidence>
<feature type="binding site" evidence="2">
    <location>
        <begin position="8"/>
        <end position="15"/>
    </location>
    <ligand>
        <name>substrate</name>
    </ligand>
</feature>
<evidence type="ECO:0000313" key="3">
    <source>
        <dbReference type="EMBL" id="OZI76722.1"/>
    </source>
</evidence>
<protein>
    <submittedName>
        <fullName evidence="3">Histidine phosphatase family protein</fullName>
    </submittedName>
</protein>
<dbReference type="GO" id="GO:0005829">
    <property type="term" value="C:cytosol"/>
    <property type="evidence" value="ECO:0007669"/>
    <property type="project" value="TreeGrafter"/>
</dbReference>
<dbReference type="InterPro" id="IPR050275">
    <property type="entry name" value="PGM_Phosphatase"/>
</dbReference>
<dbReference type="PANTHER" id="PTHR48100">
    <property type="entry name" value="BROAD-SPECIFICITY PHOSPHATASE YOR283W-RELATED"/>
    <property type="match status" value="1"/>
</dbReference>
<keyword evidence="4" id="KW-1185">Reference proteome</keyword>
<proteinExistence type="predicted"/>
<dbReference type="CDD" id="cd07067">
    <property type="entry name" value="HP_PGM_like"/>
    <property type="match status" value="1"/>
</dbReference>
<feature type="binding site" evidence="2">
    <location>
        <position position="62"/>
    </location>
    <ligand>
        <name>substrate</name>
    </ligand>
</feature>
<evidence type="ECO:0000313" key="4">
    <source>
        <dbReference type="Proteomes" id="UP000215633"/>
    </source>
</evidence>
<feature type="active site" description="Proton donor/acceptor" evidence="1">
    <location>
        <position position="86"/>
    </location>
</feature>
<dbReference type="SUPFAM" id="SSF53254">
    <property type="entry name" value="Phosphoglycerate mutase-like"/>
    <property type="match status" value="1"/>
</dbReference>
<dbReference type="SMART" id="SM00855">
    <property type="entry name" value="PGAM"/>
    <property type="match status" value="1"/>
</dbReference>
<dbReference type="Pfam" id="PF00300">
    <property type="entry name" value="His_Phos_1"/>
    <property type="match status" value="1"/>
</dbReference>
<sequence length="217" mass="23720">MTEIWFIRHGETSWNLERRLQGWQDIALNDTGRQQAALLAARVREEAGARPFAALYSSDLQRAHATALPIAAETGLRVRPEPGLRERGFGVLEGLAIDRIDAEAPAAAAAWKSRDPLRQVEGGETLGQLQARVLATIEDLAERHAGERILAVTHGGVLDIVWRHASGVALDVPRHAALLNASINRVAAERRQWRVLDWGDVAHIAAEAGDDVVPWAP</sequence>
<feature type="active site" description="Tele-phosphohistidine intermediate" evidence="1">
    <location>
        <position position="9"/>
    </location>
</feature>
<dbReference type="EMBL" id="NEVT01000006">
    <property type="protein sequence ID" value="OZI76722.1"/>
    <property type="molecule type" value="Genomic_DNA"/>
</dbReference>
<accession>A0A261VT85</accession>
<name>A0A261VT85_9BORD</name>
<gene>
    <name evidence="3" type="ORF">CAL24_16625</name>
</gene>
<organism evidence="3 4">
    <name type="scientific">Bordetella genomosp. 2</name>
    <dbReference type="NCBI Taxonomy" id="1983456"/>
    <lineage>
        <taxon>Bacteria</taxon>
        <taxon>Pseudomonadati</taxon>
        <taxon>Pseudomonadota</taxon>
        <taxon>Betaproteobacteria</taxon>
        <taxon>Burkholderiales</taxon>
        <taxon>Alcaligenaceae</taxon>
        <taxon>Bordetella</taxon>
    </lineage>
</organism>